<dbReference type="PROSITE" id="PS50893">
    <property type="entry name" value="ABC_TRANSPORTER_2"/>
    <property type="match status" value="1"/>
</dbReference>
<dbReference type="SUPFAM" id="SSF52540">
    <property type="entry name" value="P-loop containing nucleoside triphosphate hydrolases"/>
    <property type="match status" value="1"/>
</dbReference>
<dbReference type="InterPro" id="IPR003439">
    <property type="entry name" value="ABC_transporter-like_ATP-bd"/>
</dbReference>
<dbReference type="SUPFAM" id="SSF55729">
    <property type="entry name" value="Acyl-CoA N-acyltransferases (Nat)"/>
    <property type="match status" value="1"/>
</dbReference>
<keyword evidence="5" id="KW-1185">Reference proteome</keyword>
<proteinExistence type="predicted"/>
<dbReference type="PANTHER" id="PTHR24220">
    <property type="entry name" value="IMPORT ATP-BINDING PROTEIN"/>
    <property type="match status" value="1"/>
</dbReference>
<reference evidence="4" key="1">
    <citation type="submission" date="2022-12" db="EMBL/GenBank/DDBJ databases">
        <title>Draft genome sequence of the thermophilic strain Brevibacillus thermoruber HT42, isolated from Los Humeros, Puebla, Mexico, with biotechnological potential.</title>
        <authorList>
            <person name="Lara Sanchez J."/>
            <person name="Solis Palacios R."/>
            <person name="Bustos Baena A.S."/>
            <person name="Ruz Baez A.E."/>
            <person name="Espinosa Luna G."/>
            <person name="Oliart Ros R.M."/>
        </authorList>
    </citation>
    <scope>NUCLEOTIDE SEQUENCE</scope>
    <source>
        <strain evidence="4">HT42</strain>
    </source>
</reference>
<keyword evidence="1" id="KW-0547">Nucleotide-binding</keyword>
<dbReference type="InterPro" id="IPR003593">
    <property type="entry name" value="AAA+_ATPase"/>
</dbReference>
<evidence type="ECO:0000256" key="2">
    <source>
        <dbReference type="ARBA" id="ARBA00022840"/>
    </source>
</evidence>
<organism evidence="4 5">
    <name type="scientific">Brevibacillus thermoruber</name>
    <dbReference type="NCBI Taxonomy" id="33942"/>
    <lineage>
        <taxon>Bacteria</taxon>
        <taxon>Bacillati</taxon>
        <taxon>Bacillota</taxon>
        <taxon>Bacilli</taxon>
        <taxon>Bacillales</taxon>
        <taxon>Paenibacillaceae</taxon>
        <taxon>Brevibacillus</taxon>
    </lineage>
</organism>
<dbReference type="RefSeq" id="WP_051967979.1">
    <property type="nucleotide sequence ID" value="NZ_JAPYYP010000040.1"/>
</dbReference>
<evidence type="ECO:0000313" key="4">
    <source>
        <dbReference type="EMBL" id="MDA5110712.1"/>
    </source>
</evidence>
<dbReference type="GO" id="GO:0005886">
    <property type="term" value="C:plasma membrane"/>
    <property type="evidence" value="ECO:0007669"/>
    <property type="project" value="TreeGrafter"/>
</dbReference>
<keyword evidence="2 4" id="KW-0067">ATP-binding</keyword>
<dbReference type="InterPro" id="IPR015854">
    <property type="entry name" value="ABC_transpr_LolD-like"/>
</dbReference>
<dbReference type="Gene3D" id="3.40.50.300">
    <property type="entry name" value="P-loop containing nucleotide triphosphate hydrolases"/>
    <property type="match status" value="1"/>
</dbReference>
<dbReference type="GO" id="GO:0005524">
    <property type="term" value="F:ATP binding"/>
    <property type="evidence" value="ECO:0007669"/>
    <property type="project" value="UniProtKB-KW"/>
</dbReference>
<dbReference type="Proteomes" id="UP001151071">
    <property type="component" value="Unassembled WGS sequence"/>
</dbReference>
<sequence>METKCYSFPIRMLGNVQQSIRSRRVREIFSLTEEKLDQVPIIQNVNVLIDGVIYITGYSGSGKSTLLRLIKHDYTDAFIPEPPENQNVPIIDLLGTDLEEAIQILGWVGLGEAYLYLTPYSLLSEGQKARFQLAYALAQQPSLLLIDEFLSNLDRVTAKVVAYSFQKICRKLGITTIVATAHEDLLEPLAPDTFIKLDLHGECVVVRHPVSNPYIPELNNLQIQIGTIDDYNALKRFHYFNDAEFEDFETEIYSIRLHNQTIGVCVLASPYPIEWNEVDYFREINERVKSIVRLIIHPAFRGAGLAKLLIRPSISNIQYIETCSALGLYMPIYLAGGYERVELPTNQRTMCREKLEKRLIELGLTDLTALHEERVCEQFILTLKPEQVNELSSLALNLYVENLLNLNLYFRKIASLRELLPNEKEELADMIREASIEIPLNILLQETVYFPMQGFAVKHRDENSVTFKDVQLTP</sequence>
<comment type="caution">
    <text evidence="4">The sequence shown here is derived from an EMBL/GenBank/DDBJ whole genome shotgun (WGS) entry which is preliminary data.</text>
</comment>
<dbReference type="PANTHER" id="PTHR24220:SF86">
    <property type="entry name" value="ABC TRANSPORTER ABCH.1"/>
    <property type="match status" value="1"/>
</dbReference>
<evidence type="ECO:0000259" key="3">
    <source>
        <dbReference type="PROSITE" id="PS50893"/>
    </source>
</evidence>
<dbReference type="AlphaFoldDB" id="A0A9X3TUF7"/>
<dbReference type="InterPro" id="IPR027417">
    <property type="entry name" value="P-loop_NTPase"/>
</dbReference>
<dbReference type="InterPro" id="IPR016181">
    <property type="entry name" value="Acyl_CoA_acyltransferase"/>
</dbReference>
<feature type="domain" description="ABC transporter" evidence="3">
    <location>
        <begin position="23"/>
        <end position="225"/>
    </location>
</feature>
<evidence type="ECO:0000256" key="1">
    <source>
        <dbReference type="ARBA" id="ARBA00022741"/>
    </source>
</evidence>
<accession>A0A9X3TUF7</accession>
<dbReference type="GO" id="GO:0016887">
    <property type="term" value="F:ATP hydrolysis activity"/>
    <property type="evidence" value="ECO:0007669"/>
    <property type="project" value="InterPro"/>
</dbReference>
<evidence type="ECO:0000313" key="5">
    <source>
        <dbReference type="Proteomes" id="UP001151071"/>
    </source>
</evidence>
<dbReference type="EMBL" id="JAPYYP010000040">
    <property type="protein sequence ID" value="MDA5110712.1"/>
    <property type="molecule type" value="Genomic_DNA"/>
</dbReference>
<dbReference type="CDD" id="cd00267">
    <property type="entry name" value="ABC_ATPase"/>
    <property type="match status" value="1"/>
</dbReference>
<protein>
    <submittedName>
        <fullName evidence="4">ATP-binding cassette domain-containing protein</fullName>
    </submittedName>
</protein>
<name>A0A9X3TUF7_9BACL</name>
<dbReference type="SMART" id="SM00382">
    <property type="entry name" value="AAA"/>
    <property type="match status" value="1"/>
</dbReference>
<dbReference type="GO" id="GO:0022857">
    <property type="term" value="F:transmembrane transporter activity"/>
    <property type="evidence" value="ECO:0007669"/>
    <property type="project" value="TreeGrafter"/>
</dbReference>
<gene>
    <name evidence="4" type="ORF">O3V59_20430</name>
</gene>